<gene>
    <name evidence="2" type="ORF">EWV91_21190</name>
</gene>
<reference evidence="2 3" key="1">
    <citation type="submission" date="2019-01" db="EMBL/GenBank/DDBJ databases">
        <title>Coherence of Microcystis species and biogeography revealed through population genomics.</title>
        <authorList>
            <person name="Perez-Carrascal O.M."/>
            <person name="Terrat Y."/>
            <person name="Giani A."/>
            <person name="Fortin N."/>
            <person name="Tromas N."/>
            <person name="Shapiro B.J."/>
        </authorList>
    </citation>
    <scope>NUCLEOTIDE SEQUENCE [LARGE SCALE GENOMIC DNA]</scope>
    <source>
        <strain evidence="2">Ma_QC_Ca_00000000_S207</strain>
    </source>
</reference>
<protein>
    <submittedName>
        <fullName evidence="2">HD domain-containing protein</fullName>
    </submittedName>
</protein>
<comment type="caution">
    <text evidence="2">The sequence shown here is derived from an EMBL/GenBank/DDBJ whole genome shotgun (WGS) entry which is preliminary data.</text>
</comment>
<feature type="domain" description="DUF6817" evidence="1">
    <location>
        <begin position="51"/>
        <end position="121"/>
    </location>
</feature>
<accession>A0A552F4R5</accession>
<evidence type="ECO:0000313" key="3">
    <source>
        <dbReference type="Proteomes" id="UP000320293"/>
    </source>
</evidence>
<organism evidence="2 3">
    <name type="scientific">Microcystis aeruginosa Ma_QC_Ca_00000000_S207</name>
    <dbReference type="NCBI Taxonomy" id="2486251"/>
    <lineage>
        <taxon>Bacteria</taxon>
        <taxon>Bacillati</taxon>
        <taxon>Cyanobacteriota</taxon>
        <taxon>Cyanophyceae</taxon>
        <taxon>Oscillatoriophycideae</taxon>
        <taxon>Chroococcales</taxon>
        <taxon>Microcystaceae</taxon>
        <taxon>Microcystis</taxon>
    </lineage>
</organism>
<dbReference type="EMBL" id="SFBF01000393">
    <property type="protein sequence ID" value="TRU41709.1"/>
    <property type="molecule type" value="Genomic_DNA"/>
</dbReference>
<sequence>MNRNIQFIAQTNIQLFHQLQEAGYNDRDLICIHQSYQLACRLFTGFFRGSGKPFLAHLVGTASILVSIESPIEIVAAGLLHATYELGDFGDGSQGVSSKKRNKIKQQVGKKIESYIARYTALKWNQSSAINIFNHLEKLDQTHKEVLLIRLANELEDYHDSGVLYCAKYQERLDYLNACSHLMVAMAQKLGYPNLAIALEQIFKESANQNILPFLQNTEIYSYVLNTSSPLQRLIGKWNYRLTNRLKIIFDNHDQESSALIDF</sequence>
<dbReference type="Pfam" id="PF20680">
    <property type="entry name" value="DUF6817"/>
    <property type="match status" value="1"/>
</dbReference>
<dbReference type="InterPro" id="IPR049202">
    <property type="entry name" value="DUF6817"/>
</dbReference>
<evidence type="ECO:0000259" key="1">
    <source>
        <dbReference type="Pfam" id="PF20680"/>
    </source>
</evidence>
<dbReference type="Gene3D" id="1.10.3210.10">
    <property type="entry name" value="Hypothetical protein af1432"/>
    <property type="match status" value="1"/>
</dbReference>
<dbReference type="AlphaFoldDB" id="A0A552F4R5"/>
<evidence type="ECO:0000313" key="2">
    <source>
        <dbReference type="EMBL" id="TRU41709.1"/>
    </source>
</evidence>
<proteinExistence type="predicted"/>
<dbReference type="SUPFAM" id="SSF109604">
    <property type="entry name" value="HD-domain/PDEase-like"/>
    <property type="match status" value="1"/>
</dbReference>
<name>A0A552F4R5_MICAE</name>
<dbReference type="Proteomes" id="UP000320293">
    <property type="component" value="Unassembled WGS sequence"/>
</dbReference>